<dbReference type="GO" id="GO:0080120">
    <property type="term" value="P:CAAX-box protein maturation"/>
    <property type="evidence" value="ECO:0007669"/>
    <property type="project" value="UniProtKB-ARBA"/>
</dbReference>
<reference evidence="3 4" key="1">
    <citation type="journal article" date="2020" name="Nature">
        <title>Bacterial chemolithoautotrophy via manganese oxidation.</title>
        <authorList>
            <person name="Yu H."/>
            <person name="Leadbetter J.R."/>
        </authorList>
    </citation>
    <scope>NUCLEOTIDE SEQUENCE [LARGE SCALE GENOMIC DNA]</scope>
    <source>
        <strain evidence="3 4">Mn-1</strain>
    </source>
</reference>
<name>A0A7X6IA33_9BACT</name>
<dbReference type="GO" id="GO:0006508">
    <property type="term" value="P:proteolysis"/>
    <property type="evidence" value="ECO:0007669"/>
    <property type="project" value="UniProtKB-KW"/>
</dbReference>
<proteinExistence type="predicted"/>
<keyword evidence="3" id="KW-0645">Protease</keyword>
<accession>A0A7X6IA33</accession>
<evidence type="ECO:0000313" key="4">
    <source>
        <dbReference type="Proteomes" id="UP000534783"/>
    </source>
</evidence>
<evidence type="ECO:0000259" key="2">
    <source>
        <dbReference type="Pfam" id="PF02517"/>
    </source>
</evidence>
<dbReference type="Pfam" id="PF02517">
    <property type="entry name" value="Rce1-like"/>
    <property type="match status" value="1"/>
</dbReference>
<keyword evidence="4" id="KW-1185">Reference proteome</keyword>
<evidence type="ECO:0000313" key="3">
    <source>
        <dbReference type="EMBL" id="NKE70071.1"/>
    </source>
</evidence>
<keyword evidence="1" id="KW-1133">Transmembrane helix</keyword>
<evidence type="ECO:0000256" key="1">
    <source>
        <dbReference type="SAM" id="Phobius"/>
    </source>
</evidence>
<feature type="domain" description="CAAX prenyl protease 2/Lysostaphin resistance protein A-like" evidence="2">
    <location>
        <begin position="138"/>
        <end position="228"/>
    </location>
</feature>
<feature type="transmembrane region" description="Helical" evidence="1">
    <location>
        <begin position="216"/>
        <end position="237"/>
    </location>
</feature>
<dbReference type="InterPro" id="IPR003675">
    <property type="entry name" value="Rce1/LyrA-like_dom"/>
</dbReference>
<feature type="transmembrane region" description="Helical" evidence="1">
    <location>
        <begin position="95"/>
        <end position="116"/>
    </location>
</feature>
<sequence length="240" mass="26349">MLVPSEEDEFVSAPGRPLGLKVQKIEAAVFLFLVVPSMIFSFYSSRQAGLSFALMASGTILRDLALVSLIFYFLWRNAEPVDWIGWRFDRFGREAALGVALFIPFFFGAALLGSALQEAGLSAPSTPPTAFLPERTAGQMLLALALVIVVAVAEETIFRGYLLLRFTAITRNPTVSLFLSSAIFALGHGYQGTAGVVTVGVMGFVFGLVYFWRRSLVAPMVMHFLQDLTAIFLLLFFDLK</sequence>
<dbReference type="PANTHER" id="PTHR43592:SF15">
    <property type="entry name" value="CAAX AMINO TERMINAL PROTEASE FAMILY PROTEIN"/>
    <property type="match status" value="1"/>
</dbReference>
<feature type="transmembrane region" description="Helical" evidence="1">
    <location>
        <begin position="50"/>
        <end position="75"/>
    </location>
</feature>
<dbReference type="RefSeq" id="WP_168058337.1">
    <property type="nucleotide sequence ID" value="NZ_VTOW01000001.1"/>
</dbReference>
<protein>
    <submittedName>
        <fullName evidence="3">CPBP family intramembrane metalloprotease</fullName>
    </submittedName>
</protein>
<gene>
    <name evidence="3" type="ORF">MNODULE_04845</name>
</gene>
<comment type="caution">
    <text evidence="3">The sequence shown here is derived from an EMBL/GenBank/DDBJ whole genome shotgun (WGS) entry which is preliminary data.</text>
</comment>
<keyword evidence="3" id="KW-0378">Hydrolase</keyword>
<feature type="transmembrane region" description="Helical" evidence="1">
    <location>
        <begin position="136"/>
        <end position="153"/>
    </location>
</feature>
<organism evidence="3 4">
    <name type="scientific">Candidatus Manganitrophus noduliformans</name>
    <dbReference type="NCBI Taxonomy" id="2606439"/>
    <lineage>
        <taxon>Bacteria</taxon>
        <taxon>Pseudomonadati</taxon>
        <taxon>Nitrospirota</taxon>
        <taxon>Nitrospiria</taxon>
        <taxon>Candidatus Troglogloeales</taxon>
        <taxon>Candidatus Manganitrophaceae</taxon>
        <taxon>Candidatus Manganitrophus</taxon>
    </lineage>
</organism>
<dbReference type="Proteomes" id="UP000534783">
    <property type="component" value="Unassembled WGS sequence"/>
</dbReference>
<feature type="transmembrane region" description="Helical" evidence="1">
    <location>
        <begin position="192"/>
        <end position="211"/>
    </location>
</feature>
<dbReference type="GO" id="GO:0004175">
    <property type="term" value="F:endopeptidase activity"/>
    <property type="evidence" value="ECO:0007669"/>
    <property type="project" value="UniProtKB-ARBA"/>
</dbReference>
<dbReference type="EMBL" id="VTOW01000001">
    <property type="protein sequence ID" value="NKE70071.1"/>
    <property type="molecule type" value="Genomic_DNA"/>
</dbReference>
<feature type="transmembrane region" description="Helical" evidence="1">
    <location>
        <begin position="25"/>
        <end position="44"/>
    </location>
</feature>
<dbReference type="PANTHER" id="PTHR43592">
    <property type="entry name" value="CAAX AMINO TERMINAL PROTEASE"/>
    <property type="match status" value="1"/>
</dbReference>
<keyword evidence="1" id="KW-0472">Membrane</keyword>
<keyword evidence="1" id="KW-0812">Transmembrane</keyword>
<keyword evidence="3" id="KW-0482">Metalloprotease</keyword>
<dbReference type="GO" id="GO:0008237">
    <property type="term" value="F:metallopeptidase activity"/>
    <property type="evidence" value="ECO:0007669"/>
    <property type="project" value="UniProtKB-KW"/>
</dbReference>
<dbReference type="AlphaFoldDB" id="A0A7X6IA33"/>